<sequence>MKKLQDLTKEEWNTHFPLELVDHNPEWKNLYQKEKDLILNHIDEKSILRIEHFGSSSIPSIKSKPYIDIIIEIPEVLLFDVHLISKFSEIGYTHFVVPKRNDIESYSSFGKGYNLENKKDQIFHIHMCPKDNIMWKQIEFRDYLIANKDRAKAYEKLKLDLISKYQNDRGAYVLGKTDFVFETLELVNR</sequence>
<gene>
    <name evidence="1" type="ORF">HH304_05295</name>
</gene>
<dbReference type="Gene3D" id="3.30.460.10">
    <property type="entry name" value="Beta Polymerase, domain 2"/>
    <property type="match status" value="1"/>
</dbReference>
<proteinExistence type="predicted"/>
<protein>
    <submittedName>
        <fullName evidence="1">GrpB family protein</fullName>
    </submittedName>
</protein>
<dbReference type="SUPFAM" id="SSF81301">
    <property type="entry name" value="Nucleotidyltransferase"/>
    <property type="match status" value="1"/>
</dbReference>
<keyword evidence="2" id="KW-1185">Reference proteome</keyword>
<comment type="caution">
    <text evidence="1">The sequence shown here is derived from an EMBL/GenBank/DDBJ whole genome shotgun (WGS) entry which is preliminary data.</text>
</comment>
<evidence type="ECO:0000313" key="1">
    <source>
        <dbReference type="EMBL" id="NMM47806.1"/>
    </source>
</evidence>
<dbReference type="InterPro" id="IPR007344">
    <property type="entry name" value="GrpB/CoaE"/>
</dbReference>
<dbReference type="InterPro" id="IPR043519">
    <property type="entry name" value="NT_sf"/>
</dbReference>
<dbReference type="EMBL" id="JABBNU010000003">
    <property type="protein sequence ID" value="NMM47806.1"/>
    <property type="molecule type" value="Genomic_DNA"/>
</dbReference>
<evidence type="ECO:0000313" key="2">
    <source>
        <dbReference type="Proteomes" id="UP000559010"/>
    </source>
</evidence>
<dbReference type="RefSeq" id="WP_169678695.1">
    <property type="nucleotide sequence ID" value="NZ_JABBNU010000003.1"/>
</dbReference>
<name>A0A848IVU0_9BACT</name>
<accession>A0A848IVU0</accession>
<dbReference type="Pfam" id="PF04229">
    <property type="entry name" value="GrpB"/>
    <property type="match status" value="1"/>
</dbReference>
<reference evidence="1 2" key="1">
    <citation type="submission" date="2020-04" db="EMBL/GenBank/DDBJ databases">
        <title>Flammeovirgaceae bacterium KN852 isolated from deep sea.</title>
        <authorList>
            <person name="Zhang D.-C."/>
        </authorList>
    </citation>
    <scope>NUCLEOTIDE SEQUENCE [LARGE SCALE GENOMIC DNA]</scope>
    <source>
        <strain evidence="1 2">KN852</strain>
    </source>
</reference>
<dbReference type="PANTHER" id="PTHR34822:SF1">
    <property type="entry name" value="GRPB FAMILY PROTEIN"/>
    <property type="match status" value="1"/>
</dbReference>
<dbReference type="PANTHER" id="PTHR34822">
    <property type="entry name" value="GRPB DOMAIN PROTEIN (AFU_ORTHOLOGUE AFUA_1G01530)"/>
    <property type="match status" value="1"/>
</dbReference>
<organism evidence="1 2">
    <name type="scientific">Marinigracilibium pacificum</name>
    <dbReference type="NCBI Taxonomy" id="2729599"/>
    <lineage>
        <taxon>Bacteria</taxon>
        <taxon>Pseudomonadati</taxon>
        <taxon>Bacteroidota</taxon>
        <taxon>Cytophagia</taxon>
        <taxon>Cytophagales</taxon>
        <taxon>Flammeovirgaceae</taxon>
        <taxon>Marinigracilibium</taxon>
    </lineage>
</organism>
<dbReference type="AlphaFoldDB" id="A0A848IVU0"/>
<dbReference type="Proteomes" id="UP000559010">
    <property type="component" value="Unassembled WGS sequence"/>
</dbReference>